<dbReference type="GO" id="GO:0005829">
    <property type="term" value="C:cytosol"/>
    <property type="evidence" value="ECO:0007669"/>
    <property type="project" value="TreeGrafter"/>
</dbReference>
<protein>
    <submittedName>
        <fullName evidence="4">L-ribulose-5-phosphate 4-epimerase UlaF</fullName>
        <ecNumber evidence="4">5.1.3.4</ecNumber>
    </submittedName>
</protein>
<dbReference type="InterPro" id="IPR001303">
    <property type="entry name" value="Aldolase_II/adducin_N"/>
</dbReference>
<dbReference type="EC" id="5.1.3.4" evidence="4"/>
<dbReference type="GO" id="GO:0046872">
    <property type="term" value="F:metal ion binding"/>
    <property type="evidence" value="ECO:0007669"/>
    <property type="project" value="UniProtKB-KW"/>
</dbReference>
<evidence type="ECO:0000259" key="3">
    <source>
        <dbReference type="SMART" id="SM01007"/>
    </source>
</evidence>
<dbReference type="GO" id="GO:0008742">
    <property type="term" value="F:L-ribulose-phosphate 4-epimerase activity"/>
    <property type="evidence" value="ECO:0007669"/>
    <property type="project" value="UniProtKB-EC"/>
</dbReference>
<keyword evidence="4" id="KW-0413">Isomerase</keyword>
<dbReference type="Proteomes" id="UP000095765">
    <property type="component" value="Unassembled WGS sequence"/>
</dbReference>
<keyword evidence="2" id="KW-0456">Lyase</keyword>
<proteinExistence type="predicted"/>
<dbReference type="RefSeq" id="WP_055244399.1">
    <property type="nucleotide sequence ID" value="NZ_CABIWA010000007.1"/>
</dbReference>
<evidence type="ECO:0000256" key="1">
    <source>
        <dbReference type="ARBA" id="ARBA00022723"/>
    </source>
</evidence>
<evidence type="ECO:0000256" key="2">
    <source>
        <dbReference type="ARBA" id="ARBA00023239"/>
    </source>
</evidence>
<dbReference type="InterPro" id="IPR036409">
    <property type="entry name" value="Aldolase_II/adducin_N_sf"/>
</dbReference>
<dbReference type="AlphaFoldDB" id="A0A174NJE1"/>
<sequence length="212" mass="22891">MFELEKKSMLDAALEMKRNRLVALCGGNISMRLPDGSFLVTPSGMIYEEMSPSDIVHIDGSGAVLEGCRRPSSDTPALLHIFARMPWVGAAIHTHQPWATAAGLVTDVLPACLVTQMDANRGDVYVAPFTPSGEKRMGALTVDYAHDAWAVILKHHGVMAFGPTLQDALFSAVYLEEAAQTYMIARAVGPIPSLDPALVAAETESWNHYGQP</sequence>
<dbReference type="SMART" id="SM01007">
    <property type="entry name" value="Aldolase_II"/>
    <property type="match status" value="1"/>
</dbReference>
<dbReference type="Gene3D" id="3.40.225.10">
    <property type="entry name" value="Class II aldolase/adducin N-terminal domain"/>
    <property type="match status" value="1"/>
</dbReference>
<organism evidence="4 5">
    <name type="scientific">Anaerotruncus colihominis</name>
    <dbReference type="NCBI Taxonomy" id="169435"/>
    <lineage>
        <taxon>Bacteria</taxon>
        <taxon>Bacillati</taxon>
        <taxon>Bacillota</taxon>
        <taxon>Clostridia</taxon>
        <taxon>Eubacteriales</taxon>
        <taxon>Oscillospiraceae</taxon>
        <taxon>Anaerotruncus</taxon>
    </lineage>
</organism>
<reference evidence="4 5" key="1">
    <citation type="submission" date="2015-09" db="EMBL/GenBank/DDBJ databases">
        <authorList>
            <consortium name="Pathogen Informatics"/>
        </authorList>
    </citation>
    <scope>NUCLEOTIDE SEQUENCE [LARGE SCALE GENOMIC DNA]</scope>
    <source>
        <strain evidence="4 5">2789STDY5834939</strain>
    </source>
</reference>
<accession>A0A174NJE1</accession>
<dbReference type="GO" id="GO:0016832">
    <property type="term" value="F:aldehyde-lyase activity"/>
    <property type="evidence" value="ECO:0007669"/>
    <property type="project" value="TreeGrafter"/>
</dbReference>
<dbReference type="OrthoDB" id="9786287at2"/>
<dbReference type="PANTHER" id="PTHR22789:SF0">
    <property type="entry name" value="3-OXO-TETRONATE 4-PHOSPHATE DECARBOXYLASE-RELATED"/>
    <property type="match status" value="1"/>
</dbReference>
<gene>
    <name evidence="4" type="primary">ulaF</name>
    <name evidence="4" type="ORF">ERS852551_00949</name>
</gene>
<dbReference type="GO" id="GO:0019323">
    <property type="term" value="P:pentose catabolic process"/>
    <property type="evidence" value="ECO:0007669"/>
    <property type="project" value="TreeGrafter"/>
</dbReference>
<dbReference type="SUPFAM" id="SSF53639">
    <property type="entry name" value="AraD/HMP-PK domain-like"/>
    <property type="match status" value="1"/>
</dbReference>
<dbReference type="EMBL" id="CZBE01000005">
    <property type="protein sequence ID" value="CUP48703.1"/>
    <property type="molecule type" value="Genomic_DNA"/>
</dbReference>
<evidence type="ECO:0000313" key="5">
    <source>
        <dbReference type="Proteomes" id="UP000095765"/>
    </source>
</evidence>
<name>A0A174NJE1_9FIRM</name>
<dbReference type="PANTHER" id="PTHR22789">
    <property type="entry name" value="FUCULOSE PHOSPHATE ALDOLASE"/>
    <property type="match status" value="1"/>
</dbReference>
<evidence type="ECO:0000313" key="4">
    <source>
        <dbReference type="EMBL" id="CUP48703.1"/>
    </source>
</evidence>
<feature type="domain" description="Class II aldolase/adducin N-terminal" evidence="3">
    <location>
        <begin position="7"/>
        <end position="183"/>
    </location>
</feature>
<keyword evidence="1" id="KW-0479">Metal-binding</keyword>
<dbReference type="InterPro" id="IPR050197">
    <property type="entry name" value="Aldolase_class_II_sugar_metab"/>
</dbReference>
<dbReference type="Pfam" id="PF00596">
    <property type="entry name" value="Aldolase_II"/>
    <property type="match status" value="1"/>
</dbReference>